<evidence type="ECO:0000256" key="1">
    <source>
        <dbReference type="ARBA" id="ARBA00023172"/>
    </source>
</evidence>
<feature type="domain" description="Tyr recombinase" evidence="2">
    <location>
        <begin position="153"/>
        <end position="340"/>
    </location>
</feature>
<dbReference type="InterPro" id="IPR013762">
    <property type="entry name" value="Integrase-like_cat_sf"/>
</dbReference>
<dbReference type="SUPFAM" id="SSF56349">
    <property type="entry name" value="DNA breaking-rejoining enzymes"/>
    <property type="match status" value="1"/>
</dbReference>
<comment type="caution">
    <text evidence="3">The sequence shown here is derived from an EMBL/GenBank/DDBJ whole genome shotgun (WGS) entry which is preliminary data.</text>
</comment>
<evidence type="ECO:0000313" key="4">
    <source>
        <dbReference type="Proteomes" id="UP001283212"/>
    </source>
</evidence>
<accession>A0AAE4MGP2</accession>
<organism evidence="3 4">
    <name type="scientific">Methanorbis rubei</name>
    <dbReference type="NCBI Taxonomy" id="3028300"/>
    <lineage>
        <taxon>Archaea</taxon>
        <taxon>Methanobacteriati</taxon>
        <taxon>Methanobacteriota</taxon>
        <taxon>Stenosarchaea group</taxon>
        <taxon>Methanomicrobia</taxon>
        <taxon>Methanomicrobiales</taxon>
        <taxon>Methanocorpusculaceae</taxon>
        <taxon>Methanorbis</taxon>
    </lineage>
</organism>
<dbReference type="GO" id="GO:0015074">
    <property type="term" value="P:DNA integration"/>
    <property type="evidence" value="ECO:0007669"/>
    <property type="project" value="InterPro"/>
</dbReference>
<keyword evidence="1" id="KW-0233">DNA recombination</keyword>
<dbReference type="EMBL" id="JAWDKB010000006">
    <property type="protein sequence ID" value="MDV0444084.1"/>
    <property type="molecule type" value="Genomic_DNA"/>
</dbReference>
<dbReference type="CDD" id="cd00397">
    <property type="entry name" value="DNA_BRE_C"/>
    <property type="match status" value="1"/>
</dbReference>
<reference evidence="3 4" key="1">
    <citation type="submission" date="2023-06" db="EMBL/GenBank/DDBJ databases">
        <title>Genome sequence of Methancorpusculaceae sp. Cs1.</title>
        <authorList>
            <person name="Protasov E."/>
            <person name="Platt K."/>
            <person name="Poehlein A."/>
            <person name="Daniel R."/>
            <person name="Brune A."/>
        </authorList>
    </citation>
    <scope>NUCLEOTIDE SEQUENCE [LARGE SCALE GENOMIC DNA]</scope>
    <source>
        <strain evidence="3 4">Cs1</strain>
    </source>
</reference>
<dbReference type="InterPro" id="IPR011010">
    <property type="entry name" value="DNA_brk_join_enz"/>
</dbReference>
<dbReference type="Proteomes" id="UP001283212">
    <property type="component" value="Unassembled WGS sequence"/>
</dbReference>
<protein>
    <recommendedName>
        <fullName evidence="2">Tyr recombinase domain-containing protein</fullName>
    </recommendedName>
</protein>
<dbReference type="Gene3D" id="1.10.443.10">
    <property type="entry name" value="Intergrase catalytic core"/>
    <property type="match status" value="1"/>
</dbReference>
<evidence type="ECO:0000259" key="2">
    <source>
        <dbReference type="PROSITE" id="PS51898"/>
    </source>
</evidence>
<dbReference type="GO" id="GO:0003677">
    <property type="term" value="F:DNA binding"/>
    <property type="evidence" value="ECO:0007669"/>
    <property type="project" value="InterPro"/>
</dbReference>
<evidence type="ECO:0000313" key="3">
    <source>
        <dbReference type="EMBL" id="MDV0444084.1"/>
    </source>
</evidence>
<dbReference type="PROSITE" id="PS51898">
    <property type="entry name" value="TYR_RECOMBINASE"/>
    <property type="match status" value="1"/>
</dbReference>
<gene>
    <name evidence="3" type="ORF">McpCs1_14800</name>
</gene>
<keyword evidence="4" id="KW-1185">Reference proteome</keyword>
<dbReference type="InterPro" id="IPR002104">
    <property type="entry name" value="Integrase_catalytic"/>
</dbReference>
<dbReference type="Pfam" id="PF00589">
    <property type="entry name" value="Phage_integrase"/>
    <property type="match status" value="1"/>
</dbReference>
<name>A0AAE4MGP2_9EURY</name>
<sequence length="363" mass="41820">MVIVRVVCVHAGTAPEARVPAALEHTHAKVKCMIPNTRIYERKDLKSFLSEYNDKKTGKNYRVGIGMFLREIYPESGGNELEVTNPLSVRYLNEIEAGRDYIADLRRVGDSYCDGRYAPISARKNLQIVIIWLQANGAVIQYWERRKIFAKMPIGRPVSAEYELKRKMIRNVVETLPEWGRVLTLVLAGSGMRIGETMKLRKQDVDWSQRPVKVSVRAEYTKGKIPRVTMLTAEAAEALQQYLSGRTDADDRLFPYAKESFEWHWRRGVDAMGYGERDPITGHRLMHIHMLRKWFISRFSLVARKEVAEFLAGHTGYLSMSYTRFTHKQLAKQFLKAEKKISILSGDTELPYEERIMKTSAEV</sequence>
<dbReference type="GO" id="GO:0006310">
    <property type="term" value="P:DNA recombination"/>
    <property type="evidence" value="ECO:0007669"/>
    <property type="project" value="UniProtKB-KW"/>
</dbReference>
<proteinExistence type="predicted"/>
<dbReference type="AlphaFoldDB" id="A0AAE4MGP2"/>